<evidence type="ECO:0000256" key="1">
    <source>
        <dbReference type="SAM" id="MobiDB-lite"/>
    </source>
</evidence>
<dbReference type="Proteomes" id="UP000250235">
    <property type="component" value="Unassembled WGS sequence"/>
</dbReference>
<feature type="compositionally biased region" description="Low complexity" evidence="1">
    <location>
        <begin position="21"/>
        <end position="30"/>
    </location>
</feature>
<protein>
    <submittedName>
        <fullName evidence="2">Uncharacterized protein</fullName>
    </submittedName>
</protein>
<organism evidence="2 3">
    <name type="scientific">Dorcoceras hygrometricum</name>
    <dbReference type="NCBI Taxonomy" id="472368"/>
    <lineage>
        <taxon>Eukaryota</taxon>
        <taxon>Viridiplantae</taxon>
        <taxon>Streptophyta</taxon>
        <taxon>Embryophyta</taxon>
        <taxon>Tracheophyta</taxon>
        <taxon>Spermatophyta</taxon>
        <taxon>Magnoliopsida</taxon>
        <taxon>eudicotyledons</taxon>
        <taxon>Gunneridae</taxon>
        <taxon>Pentapetalae</taxon>
        <taxon>asterids</taxon>
        <taxon>lamiids</taxon>
        <taxon>Lamiales</taxon>
        <taxon>Gesneriaceae</taxon>
        <taxon>Didymocarpoideae</taxon>
        <taxon>Trichosporeae</taxon>
        <taxon>Loxocarpinae</taxon>
        <taxon>Dorcoceras</taxon>
    </lineage>
</organism>
<dbReference type="AlphaFoldDB" id="A0A2Z7D4W3"/>
<evidence type="ECO:0000313" key="3">
    <source>
        <dbReference type="Proteomes" id="UP000250235"/>
    </source>
</evidence>
<proteinExistence type="predicted"/>
<sequence>MSSPDSSVVRKAAGSLDSPRSSGSSSEEGGTPPLRIPVVPEGRIARDEVELASSRCAWCRIKALTLRESDIAQVRDKSGMNSGYEVIIPDVDDRAHRPPTGFHTFYLNQVDMVFSFPILRFIAELCSHLGVSPSQLAPNSYSYILSLGILLSYFDVPLSNYTLMQLILVKRLGPGKFYVAP</sequence>
<feature type="region of interest" description="Disordered" evidence="1">
    <location>
        <begin position="1"/>
        <end position="39"/>
    </location>
</feature>
<gene>
    <name evidence="2" type="ORF">F511_37698</name>
</gene>
<evidence type="ECO:0000313" key="2">
    <source>
        <dbReference type="EMBL" id="KZV52308.1"/>
    </source>
</evidence>
<accession>A0A2Z7D4W3</accession>
<reference evidence="2 3" key="1">
    <citation type="journal article" date="2015" name="Proc. Natl. Acad. Sci. U.S.A.">
        <title>The resurrection genome of Boea hygrometrica: A blueprint for survival of dehydration.</title>
        <authorList>
            <person name="Xiao L."/>
            <person name="Yang G."/>
            <person name="Zhang L."/>
            <person name="Yang X."/>
            <person name="Zhao S."/>
            <person name="Ji Z."/>
            <person name="Zhou Q."/>
            <person name="Hu M."/>
            <person name="Wang Y."/>
            <person name="Chen M."/>
            <person name="Xu Y."/>
            <person name="Jin H."/>
            <person name="Xiao X."/>
            <person name="Hu G."/>
            <person name="Bao F."/>
            <person name="Hu Y."/>
            <person name="Wan P."/>
            <person name="Li L."/>
            <person name="Deng X."/>
            <person name="Kuang T."/>
            <person name="Xiang C."/>
            <person name="Zhu J.K."/>
            <person name="Oliver M.J."/>
            <person name="He Y."/>
        </authorList>
    </citation>
    <scope>NUCLEOTIDE SEQUENCE [LARGE SCALE GENOMIC DNA]</scope>
    <source>
        <strain evidence="3">cv. XS01</strain>
    </source>
</reference>
<dbReference type="EMBL" id="KQ991113">
    <property type="protein sequence ID" value="KZV52308.1"/>
    <property type="molecule type" value="Genomic_DNA"/>
</dbReference>
<name>A0A2Z7D4W3_9LAMI</name>
<keyword evidence="3" id="KW-1185">Reference proteome</keyword>